<proteinExistence type="inferred from homology"/>
<keyword evidence="3" id="KW-1185">Reference proteome</keyword>
<protein>
    <recommendedName>
        <fullName evidence="4">DUF3109 domain-containing protein</fullName>
    </recommendedName>
</protein>
<evidence type="ECO:0000256" key="1">
    <source>
        <dbReference type="ARBA" id="ARBA00093770"/>
    </source>
</evidence>
<dbReference type="AlphaFoldDB" id="A0A223D3W8"/>
<comment type="similarity">
    <text evidence="1">Belongs to the Rv0495c family.</text>
</comment>
<evidence type="ECO:0000313" key="3">
    <source>
        <dbReference type="Proteomes" id="UP000214688"/>
    </source>
</evidence>
<dbReference type="KEGG" id="tab:CIG75_16100"/>
<dbReference type="Pfam" id="PF11307">
    <property type="entry name" value="DUF3109"/>
    <property type="match status" value="1"/>
</dbReference>
<dbReference type="InterPro" id="IPR021458">
    <property type="entry name" value="Rv0495c"/>
</dbReference>
<dbReference type="EMBL" id="CP022657">
    <property type="protein sequence ID" value="ASS76318.1"/>
    <property type="molecule type" value="Genomic_DNA"/>
</dbReference>
<gene>
    <name evidence="2" type="ORF">CIG75_16100</name>
</gene>
<reference evidence="2 3" key="1">
    <citation type="journal article" date="2015" name="Int. J. Syst. Evol. Microbiol.">
        <title>Tumebacillus algifaecis sp. nov., isolated from decomposing algal scum.</title>
        <authorList>
            <person name="Wu Y.F."/>
            <person name="Zhang B."/>
            <person name="Xing P."/>
            <person name="Wu Q.L."/>
            <person name="Liu S.J."/>
        </authorList>
    </citation>
    <scope>NUCLEOTIDE SEQUENCE [LARGE SCALE GENOMIC DNA]</scope>
    <source>
        <strain evidence="2 3">THMBR28</strain>
    </source>
</reference>
<sequence length="267" mass="30758">MKSRYRFVGTPLPLTENEAYHLHKYWKKGRRDGTIRAWKGFDIDSKALLTPVLLDCRNCHHAHHESCCEGGFPFPPAHEQTELLELHLPELTKRHLHRDKQEQLQQQGLYERHQETTGLPTIATFKNDCLFCEVEGAGPACAAHRYALEEQLLPEQVKPFSCALFPLEWIVEEGGRLLITALNEETARFSRWGSAYRHDFVCANLPLRLRASDKGAPKVSENIRAGLLADAFAPDRYRPVYQEMKEILCRTYGDELWQEIEASYQPT</sequence>
<dbReference type="Proteomes" id="UP000214688">
    <property type="component" value="Chromosome"/>
</dbReference>
<dbReference type="RefSeq" id="WP_094237551.1">
    <property type="nucleotide sequence ID" value="NZ_CP022657.1"/>
</dbReference>
<name>A0A223D3W8_9BACL</name>
<evidence type="ECO:0000313" key="2">
    <source>
        <dbReference type="EMBL" id="ASS76318.1"/>
    </source>
</evidence>
<organism evidence="2 3">
    <name type="scientific">Tumebacillus algifaecis</name>
    <dbReference type="NCBI Taxonomy" id="1214604"/>
    <lineage>
        <taxon>Bacteria</taxon>
        <taxon>Bacillati</taxon>
        <taxon>Bacillota</taxon>
        <taxon>Bacilli</taxon>
        <taxon>Bacillales</taxon>
        <taxon>Alicyclobacillaceae</taxon>
        <taxon>Tumebacillus</taxon>
    </lineage>
</organism>
<dbReference type="OrthoDB" id="2380616at2"/>
<evidence type="ECO:0008006" key="4">
    <source>
        <dbReference type="Google" id="ProtNLM"/>
    </source>
</evidence>
<accession>A0A223D3W8</accession>